<dbReference type="GO" id="GO:0050431">
    <property type="term" value="F:transforming growth factor beta binding"/>
    <property type="evidence" value="ECO:0007669"/>
    <property type="project" value="TreeGrafter"/>
</dbReference>
<feature type="compositionally biased region" description="Polar residues" evidence="9">
    <location>
        <begin position="854"/>
        <end position="877"/>
    </location>
</feature>
<protein>
    <recommendedName>
        <fullName evidence="12">ZP domain-containing protein</fullName>
    </recommendedName>
</protein>
<organism evidence="13 14">
    <name type="scientific">Scleropages formosus</name>
    <name type="common">Asian bonytongue</name>
    <name type="synonym">Osteoglossum formosum</name>
    <dbReference type="NCBI Taxonomy" id="113540"/>
    <lineage>
        <taxon>Eukaryota</taxon>
        <taxon>Metazoa</taxon>
        <taxon>Chordata</taxon>
        <taxon>Craniata</taxon>
        <taxon>Vertebrata</taxon>
        <taxon>Euteleostomi</taxon>
        <taxon>Actinopterygii</taxon>
        <taxon>Neopterygii</taxon>
        <taxon>Teleostei</taxon>
        <taxon>Osteoglossocephala</taxon>
        <taxon>Osteoglossomorpha</taxon>
        <taxon>Osteoglossiformes</taxon>
        <taxon>Osteoglossidae</taxon>
        <taxon>Scleropages</taxon>
    </lineage>
</organism>
<dbReference type="Pfam" id="PF00100">
    <property type="entry name" value="Zona_pellucida"/>
    <property type="match status" value="1"/>
</dbReference>
<feature type="region of interest" description="Disordered" evidence="9">
    <location>
        <begin position="848"/>
        <end position="877"/>
    </location>
</feature>
<name>A0A0P7X8R5_SCLFO</name>
<keyword evidence="7" id="KW-1015">Disulfide bond</keyword>
<evidence type="ECO:0000256" key="3">
    <source>
        <dbReference type="ARBA" id="ARBA00022692"/>
    </source>
</evidence>
<dbReference type="PANTHER" id="PTHR14002">
    <property type="entry name" value="ENDOGLIN/TGF-BETA RECEPTOR TYPE III"/>
    <property type="match status" value="1"/>
</dbReference>
<feature type="compositionally biased region" description="Basic residues" evidence="9">
    <location>
        <begin position="678"/>
        <end position="687"/>
    </location>
</feature>
<evidence type="ECO:0000313" key="14">
    <source>
        <dbReference type="Proteomes" id="UP000034805"/>
    </source>
</evidence>
<accession>A0A0P7X8R5</accession>
<dbReference type="GO" id="GO:0007179">
    <property type="term" value="P:transforming growth factor beta receptor signaling pathway"/>
    <property type="evidence" value="ECO:0007669"/>
    <property type="project" value="TreeGrafter"/>
</dbReference>
<dbReference type="InterPro" id="IPR055355">
    <property type="entry name" value="ZP-C"/>
</dbReference>
<keyword evidence="6 10" id="KW-0472">Membrane</keyword>
<evidence type="ECO:0000256" key="4">
    <source>
        <dbReference type="ARBA" id="ARBA00022729"/>
    </source>
</evidence>
<feature type="region of interest" description="Disordered" evidence="9">
    <location>
        <begin position="630"/>
        <end position="707"/>
    </location>
</feature>
<dbReference type="GO" id="GO:0005539">
    <property type="term" value="F:glycosaminoglycan binding"/>
    <property type="evidence" value="ECO:0007669"/>
    <property type="project" value="TreeGrafter"/>
</dbReference>
<dbReference type="Pfam" id="PF26060">
    <property type="entry name" value="TGFBR3_N"/>
    <property type="match status" value="2"/>
</dbReference>
<evidence type="ECO:0000256" key="11">
    <source>
        <dbReference type="SAM" id="SignalP"/>
    </source>
</evidence>
<dbReference type="InterPro" id="IPR001507">
    <property type="entry name" value="ZP_dom"/>
</dbReference>
<dbReference type="GO" id="GO:0001837">
    <property type="term" value="P:epithelial to mesenchymal transition"/>
    <property type="evidence" value="ECO:0007669"/>
    <property type="project" value="TreeGrafter"/>
</dbReference>
<reference evidence="13 14" key="1">
    <citation type="submission" date="2015-08" db="EMBL/GenBank/DDBJ databases">
        <title>The genome of the Asian arowana (Scleropages formosus).</title>
        <authorList>
            <person name="Tan M.H."/>
            <person name="Gan H.M."/>
            <person name="Croft L.J."/>
            <person name="Austin C.M."/>
        </authorList>
    </citation>
    <scope>NUCLEOTIDE SEQUENCE [LARGE SCALE GENOMIC DNA]</scope>
    <source>
        <strain evidence="13">Aro1</strain>
    </source>
</reference>
<sequence length="877" mass="94348">MQWRSWASLFCLLLLGERTAVCRSEAPCPVSPVGAHHPVQGLLESFGAGLGCAARESGAKETHVISVGGGGALDRPSKVTVILRPLFYSRPSARPVMLVLSSQHAVSWWLEGERLPPSLGVLVQVSAHSSVQSRGVALQVEQMPSLPWQPRRLLRWGLKHHSSISSLNHAVHANRVYLRLGEDPTMPSVCQLQPLFLSHNYLTSVLQPQEVRGCTPGRAGEHVEVHIIRLTSAGSGICGSLQVEVPVSVLPPTANAGWYELVLILSSAVPVNWALSASGLQGHISVYSSNTVSPLYPSEPDLTMTSTLNPNLHVTRDLVAWAKQQGFPAATSYTEADLANRFVIRLARAEPGRVPSMHSLAAWSGAGQGWGQDSRLRQWLRQQGSTAYAGVAVSEAASAQCHDGQLSVAVDAGVLQVSPRTRAKLLPSAVSGVTLRDPRCQAQFNGTHFLLVFPVISCGTDIVLEGQPRGVRYKNMVLVWKERSLDPDHKDHNGKGEEQIPLIIQISCFALVPRPSSSPLGLRPPPQGARGLWAQQGARGPGVLDGPTSTPLLSLQLFVTEAYKQRETGPCVIAAKSRLYVEVSAKGTVTGAVEVWSCVVSPLSDPQAAPGWTVIQDGCSYDPTLTLITMRQNRERGGRNNGTSTHSSERTQEAELDVAGRGTRDKGEREPAGTGNKERRRKTRKKGGKAEEVEDPEKGAEGGEEMARPPRRLRFSFVLRPVYNNSIQFLHCRLRHCDADSAPTSNSTPPPPTGAAPLTGCQEGLRIPALISPPNPSYKKCYYRTLFRPMVVTEPVAVSRSLVPSAGPGFDTGSVVGIVFAAFLMGISVMGALWCIYSHTGIAGMAPVPRRSSPMDTAEQTSTSNSPVLLEQSSSTV</sequence>
<evidence type="ECO:0000256" key="7">
    <source>
        <dbReference type="ARBA" id="ARBA00023157"/>
    </source>
</evidence>
<proteinExistence type="predicted"/>
<feature type="signal peptide" evidence="11">
    <location>
        <begin position="1"/>
        <end position="22"/>
    </location>
</feature>
<keyword evidence="2" id="KW-1003">Cell membrane</keyword>
<gene>
    <name evidence="13" type="ORF">Z043_110279</name>
</gene>
<keyword evidence="8" id="KW-0325">Glycoprotein</keyword>
<evidence type="ECO:0000259" key="12">
    <source>
        <dbReference type="SMART" id="SM00241"/>
    </source>
</evidence>
<dbReference type="Proteomes" id="UP000034805">
    <property type="component" value="Unassembled WGS sequence"/>
</dbReference>
<evidence type="ECO:0000256" key="10">
    <source>
        <dbReference type="SAM" id="Phobius"/>
    </source>
</evidence>
<dbReference type="Gene3D" id="2.60.40.4100">
    <property type="entry name" value="Zona pellucida, ZP-C domain"/>
    <property type="match status" value="1"/>
</dbReference>
<dbReference type="PANTHER" id="PTHR14002:SF56">
    <property type="entry name" value="TRANSFORMING GROWTH FACTOR BETA RECEPTOR TYPE 3-LIKE ISOFORM X1"/>
    <property type="match status" value="1"/>
</dbReference>
<feature type="compositionally biased region" description="Basic and acidic residues" evidence="9">
    <location>
        <begin position="662"/>
        <end position="671"/>
    </location>
</feature>
<evidence type="ECO:0000256" key="8">
    <source>
        <dbReference type="ARBA" id="ARBA00023180"/>
    </source>
</evidence>
<feature type="chain" id="PRO_5006145150" description="ZP domain-containing protein" evidence="11">
    <location>
        <begin position="23"/>
        <end position="877"/>
    </location>
</feature>
<evidence type="ECO:0000256" key="6">
    <source>
        <dbReference type="ARBA" id="ARBA00023136"/>
    </source>
</evidence>
<keyword evidence="4 11" id="KW-0732">Signal</keyword>
<evidence type="ECO:0000256" key="2">
    <source>
        <dbReference type="ARBA" id="ARBA00022475"/>
    </source>
</evidence>
<dbReference type="GO" id="GO:0005024">
    <property type="term" value="F:transforming growth factor beta receptor activity"/>
    <property type="evidence" value="ECO:0007669"/>
    <property type="project" value="TreeGrafter"/>
</dbReference>
<dbReference type="GO" id="GO:0016477">
    <property type="term" value="P:cell migration"/>
    <property type="evidence" value="ECO:0007669"/>
    <property type="project" value="TreeGrafter"/>
</dbReference>
<dbReference type="InterPro" id="IPR042235">
    <property type="entry name" value="ZP-C_dom"/>
</dbReference>
<feature type="domain" description="ZP" evidence="12">
    <location>
        <begin position="400"/>
        <end position="676"/>
    </location>
</feature>
<dbReference type="InterPro" id="IPR058899">
    <property type="entry name" value="TGFBR3/Endoglin-like_N"/>
</dbReference>
<feature type="compositionally biased region" description="Basic and acidic residues" evidence="9">
    <location>
        <begin position="688"/>
        <end position="707"/>
    </location>
</feature>
<evidence type="ECO:0000256" key="9">
    <source>
        <dbReference type="SAM" id="MobiDB-lite"/>
    </source>
</evidence>
<dbReference type="GO" id="GO:0005114">
    <property type="term" value="F:type II transforming growth factor beta receptor binding"/>
    <property type="evidence" value="ECO:0007669"/>
    <property type="project" value="TreeGrafter"/>
</dbReference>
<keyword evidence="5 10" id="KW-1133">Transmembrane helix</keyword>
<dbReference type="SMART" id="SM00241">
    <property type="entry name" value="ZP"/>
    <property type="match status" value="1"/>
</dbReference>
<dbReference type="EMBL" id="JARO02003269">
    <property type="protein sequence ID" value="KPP70852.1"/>
    <property type="molecule type" value="Genomic_DNA"/>
</dbReference>
<comment type="subcellular location">
    <subcellularLocation>
        <location evidence="1">Cell membrane</location>
        <topology evidence="1">Single-pass type I membrane protein</topology>
    </subcellularLocation>
</comment>
<dbReference type="GO" id="GO:0017015">
    <property type="term" value="P:regulation of transforming growth factor beta receptor signaling pathway"/>
    <property type="evidence" value="ECO:0007669"/>
    <property type="project" value="TreeGrafter"/>
</dbReference>
<comment type="caution">
    <text evidence="13">The sequence shown here is derived from an EMBL/GenBank/DDBJ whole genome shotgun (WGS) entry which is preliminary data.</text>
</comment>
<evidence type="ECO:0000313" key="13">
    <source>
        <dbReference type="EMBL" id="KPP70852.1"/>
    </source>
</evidence>
<evidence type="ECO:0000256" key="5">
    <source>
        <dbReference type="ARBA" id="ARBA00022989"/>
    </source>
</evidence>
<evidence type="ECO:0000256" key="1">
    <source>
        <dbReference type="ARBA" id="ARBA00004251"/>
    </source>
</evidence>
<feature type="transmembrane region" description="Helical" evidence="10">
    <location>
        <begin position="815"/>
        <end position="837"/>
    </location>
</feature>
<keyword evidence="3 10" id="KW-0812">Transmembrane</keyword>
<dbReference type="AlphaFoldDB" id="A0A0P7X8R5"/>